<comment type="subcellular location">
    <subcellularLocation>
        <location evidence="6">Nucleus</location>
        <location evidence="6">Nucleolus</location>
    </subcellularLocation>
    <subcellularLocation>
        <location evidence="6">Nucleus</location>
        <location evidence="6">Nucleoplasm</location>
    </subcellularLocation>
</comment>
<evidence type="ECO:0000256" key="6">
    <source>
        <dbReference type="HAMAP-Rule" id="MF_03027"/>
    </source>
</evidence>
<evidence type="ECO:0000256" key="4">
    <source>
        <dbReference type="ARBA" id="ARBA00022737"/>
    </source>
</evidence>
<comment type="caution">
    <text evidence="10">The sequence shown here is derived from an EMBL/GenBank/DDBJ whole genome shotgun (WGS) entry which is preliminary data.</text>
</comment>
<dbReference type="PANTHER" id="PTHR17605:SF0">
    <property type="entry name" value="RIBOSOME BIOGENESIS PROTEIN BOP1"/>
    <property type="match status" value="1"/>
</dbReference>
<comment type="function">
    <text evidence="6">Component of the NOP7 complex, which is required for maturation of the 25S and 5.8S ribosomal RNAs and formation of the 60S ribosome.</text>
</comment>
<dbReference type="PROSITE" id="PS50082">
    <property type="entry name" value="WD_REPEATS_2"/>
    <property type="match status" value="2"/>
</dbReference>
<dbReference type="InterPro" id="IPR015943">
    <property type="entry name" value="WD40/YVTN_repeat-like_dom_sf"/>
</dbReference>
<dbReference type="InterPro" id="IPR012953">
    <property type="entry name" value="BOP1_N_dom"/>
</dbReference>
<dbReference type="GO" id="GO:0000463">
    <property type="term" value="P:maturation of LSU-rRNA from tricistronic rRNA transcript (SSU-rRNA, 5.8S rRNA, LSU-rRNA)"/>
    <property type="evidence" value="ECO:0007669"/>
    <property type="project" value="UniProtKB-UniRule"/>
</dbReference>
<dbReference type="GO" id="GO:0043021">
    <property type="term" value="F:ribonucleoprotein complex binding"/>
    <property type="evidence" value="ECO:0007669"/>
    <property type="project" value="UniProtKB-UniRule"/>
</dbReference>
<proteinExistence type="inferred from homology"/>
<feature type="domain" description="BOP1 N-terminal" evidence="9">
    <location>
        <begin position="116"/>
        <end position="380"/>
    </location>
</feature>
<keyword evidence="11" id="KW-1185">Reference proteome</keyword>
<reference evidence="10 11" key="1">
    <citation type="submission" date="2017-04" db="EMBL/GenBank/DDBJ databases">
        <title>Genome sequencing of [Candida] sorbophila.</title>
        <authorList>
            <person name="Ahn J.O."/>
        </authorList>
    </citation>
    <scope>NUCLEOTIDE SEQUENCE [LARGE SCALE GENOMIC DNA]</scope>
    <source>
        <strain evidence="10 11">DS02</strain>
    </source>
</reference>
<dbReference type="FunFam" id="2.130.10.10:FF:000061">
    <property type="entry name" value="Ribosome biogenesis protein BOP1 homolog"/>
    <property type="match status" value="1"/>
</dbReference>
<keyword evidence="3 7" id="KW-0853">WD repeat</keyword>
<dbReference type="EMBL" id="NDIQ01000021">
    <property type="protein sequence ID" value="PRT55100.1"/>
    <property type="molecule type" value="Genomic_DNA"/>
</dbReference>
<dbReference type="OrthoDB" id="5571054at2759"/>
<dbReference type="SUPFAM" id="SSF50978">
    <property type="entry name" value="WD40 repeat-like"/>
    <property type="match status" value="1"/>
</dbReference>
<dbReference type="AlphaFoldDB" id="A0A2T0FJE5"/>
<sequence>MPKRQLDNDVEPEEFPPLTMESDSESESEVESQVVSVPSLDSDSESGLDSDELRELQEESDFNEQDLFSDDDEVRYIEGADGKPRPIRPPIDPHYSSDDSDVDEANTIGNIPVSAYEKFPHIGYDIDGKRVMRPATASAIDSLLETIDLPKGWTGLVDKNTGGNLNLSKEELDLIDRVQSGKLPTDDINPYQDTVEYFTSKQEVMPLTATPEPKRRFVPSKHEAKRVMKLVRAIREGRLVLKDKKDHNVDDDGQMKLSSKLYDVWENEESKPENSMHIPAPKMTPPTHEESYNPPPEYLLDDEEKEKWLAMDPSERETDFMPQKFGSLRKVPGYANAIRERFERCLDLYLAPRSRRSKLNIDPDSLIPELPSPQDLRPFPIRCSVIFKGHTGRVRTLSVHPSGQFLATGGEDGSVRVWEALTGRELWRLDIIKADTYNDAEGGHPDDRIDAVVWHPKVETGILSVAAGDNIYLLVPAGVFDGHVENTGLETMERGWAYQTDGRTAKASTNVDDDGEDKEPAPVKTYAQWTKPGPQLAAKGCGVVVRCTKRVKKLDWHSKGDYFVTVLPESGHSAVLVHQMSKHTSQSPFRKSKGIVQDAKFHPFRPHLFVASQRYVRVYDLSAQSLVKRLQPGAKWLSSFDVHPRGENVIAGSFDKRVTWVDMELSEKPFKMLRYHSRAVRDVKYHPRLPLFCSASDDATINILHCTVYDDLLKNPLLVPLKILKGHKISSSLGVLQVAWHPREAWLFSAGGDGTARLWTT</sequence>
<evidence type="ECO:0000313" key="10">
    <source>
        <dbReference type="EMBL" id="PRT55100.1"/>
    </source>
</evidence>
<dbReference type="InterPro" id="IPR036322">
    <property type="entry name" value="WD40_repeat_dom_sf"/>
</dbReference>
<keyword evidence="1 6" id="KW-0690">Ribosome biogenesis</keyword>
<name>A0A2T0FJE5_9ASCO</name>
<dbReference type="GO" id="GO:0000466">
    <property type="term" value="P:maturation of 5.8S rRNA from tricistronic rRNA transcript (SSU-rRNA, 5.8S rRNA, LSU-rRNA)"/>
    <property type="evidence" value="ECO:0007669"/>
    <property type="project" value="UniProtKB-UniRule"/>
</dbReference>
<dbReference type="SMART" id="SM01035">
    <property type="entry name" value="BOP1NT"/>
    <property type="match status" value="1"/>
</dbReference>
<keyword evidence="2 6" id="KW-0698">rRNA processing</keyword>
<dbReference type="STRING" id="45607.A0A2T0FJE5"/>
<dbReference type="Pfam" id="PF00400">
    <property type="entry name" value="WD40"/>
    <property type="match status" value="3"/>
</dbReference>
<evidence type="ECO:0000256" key="3">
    <source>
        <dbReference type="ARBA" id="ARBA00022574"/>
    </source>
</evidence>
<accession>A0A2T0FJE5</accession>
<keyword evidence="5 6" id="KW-0539">Nucleus</keyword>
<dbReference type="Pfam" id="PF08145">
    <property type="entry name" value="BOP1NT"/>
    <property type="match status" value="1"/>
</dbReference>
<dbReference type="GO" id="GO:0005654">
    <property type="term" value="C:nucleoplasm"/>
    <property type="evidence" value="ECO:0007669"/>
    <property type="project" value="UniProtKB-SubCell"/>
</dbReference>
<evidence type="ECO:0000313" key="11">
    <source>
        <dbReference type="Proteomes" id="UP000238350"/>
    </source>
</evidence>
<dbReference type="HAMAP" id="MF_03027">
    <property type="entry name" value="BOP1"/>
    <property type="match status" value="1"/>
</dbReference>
<feature type="repeat" description="WD" evidence="7">
    <location>
        <begin position="387"/>
        <end position="428"/>
    </location>
</feature>
<comment type="subunit">
    <text evidence="6">Component of the NOP7 complex, composed of ERB1, NOP7 and YTM1. Within the NOP7 complex ERB1 appears to interact directly with NOP7 and YTM1. The NOP7 complex also associates with the 66S pre-ribosome.</text>
</comment>
<feature type="region of interest" description="Disordered" evidence="8">
    <location>
        <begin position="1"/>
        <end position="103"/>
    </location>
</feature>
<evidence type="ECO:0000256" key="2">
    <source>
        <dbReference type="ARBA" id="ARBA00022552"/>
    </source>
</evidence>
<feature type="compositionally biased region" description="Acidic residues" evidence="8">
    <location>
        <begin position="58"/>
        <end position="73"/>
    </location>
</feature>
<dbReference type="Gene3D" id="2.130.10.10">
    <property type="entry name" value="YVTN repeat-like/Quinoprotein amine dehydrogenase"/>
    <property type="match status" value="1"/>
</dbReference>
<evidence type="ECO:0000256" key="8">
    <source>
        <dbReference type="SAM" id="MobiDB-lite"/>
    </source>
</evidence>
<dbReference type="PANTHER" id="PTHR17605">
    <property type="entry name" value="RIBOSOME BIOGENESIS PROTEIN BOP1 BLOCK OF PROLIFERATION 1 PROTEIN"/>
    <property type="match status" value="1"/>
</dbReference>
<dbReference type="InterPro" id="IPR028598">
    <property type="entry name" value="BOP1/Erb1"/>
</dbReference>
<evidence type="ECO:0000259" key="9">
    <source>
        <dbReference type="SMART" id="SM01035"/>
    </source>
</evidence>
<evidence type="ECO:0000256" key="1">
    <source>
        <dbReference type="ARBA" id="ARBA00022517"/>
    </source>
</evidence>
<organism evidence="10 11">
    <name type="scientific">Wickerhamiella sorbophila</name>
    <dbReference type="NCBI Taxonomy" id="45607"/>
    <lineage>
        <taxon>Eukaryota</taxon>
        <taxon>Fungi</taxon>
        <taxon>Dikarya</taxon>
        <taxon>Ascomycota</taxon>
        <taxon>Saccharomycotina</taxon>
        <taxon>Dipodascomycetes</taxon>
        <taxon>Dipodascales</taxon>
        <taxon>Trichomonascaceae</taxon>
        <taxon>Wickerhamiella</taxon>
    </lineage>
</organism>
<evidence type="ECO:0000256" key="7">
    <source>
        <dbReference type="PROSITE-ProRule" id="PRU00221"/>
    </source>
</evidence>
<keyword evidence="4" id="KW-0677">Repeat</keyword>
<evidence type="ECO:0000256" key="5">
    <source>
        <dbReference type="ARBA" id="ARBA00023242"/>
    </source>
</evidence>
<dbReference type="InterPro" id="IPR001680">
    <property type="entry name" value="WD40_rpt"/>
</dbReference>
<gene>
    <name evidence="6" type="primary">ERB1</name>
    <name evidence="10" type="ORF">B9G98_02720</name>
</gene>
<dbReference type="Proteomes" id="UP000238350">
    <property type="component" value="Unassembled WGS sequence"/>
</dbReference>
<protein>
    <recommendedName>
        <fullName evidence="6">Ribosome biogenesis protein ERB1</fullName>
    </recommendedName>
    <alternativeName>
        <fullName evidence="6">Eukaryotic ribosome biogenesis protein 1</fullName>
    </alternativeName>
</protein>
<dbReference type="GO" id="GO:0070545">
    <property type="term" value="C:PeBoW complex"/>
    <property type="evidence" value="ECO:0007669"/>
    <property type="project" value="TreeGrafter"/>
</dbReference>
<feature type="region of interest" description="Disordered" evidence="8">
    <location>
        <begin position="268"/>
        <end position="292"/>
    </location>
</feature>
<comment type="similarity">
    <text evidence="6">Belongs to the WD repeat BOP1/ERB1 family.</text>
</comment>
<feature type="compositionally biased region" description="Low complexity" evidence="8">
    <location>
        <begin position="31"/>
        <end position="41"/>
    </location>
</feature>
<feature type="region of interest" description="Disordered" evidence="8">
    <location>
        <begin position="501"/>
        <end position="520"/>
    </location>
</feature>
<dbReference type="SMART" id="SM00320">
    <property type="entry name" value="WD40"/>
    <property type="match status" value="5"/>
</dbReference>
<feature type="repeat" description="WD" evidence="7">
    <location>
        <begin position="735"/>
        <end position="761"/>
    </location>
</feature>
<feature type="compositionally biased region" description="Basic and acidic residues" evidence="8">
    <location>
        <begin position="74"/>
        <end position="84"/>
    </location>
</feature>
<dbReference type="PROSITE" id="PS50294">
    <property type="entry name" value="WD_REPEATS_REGION"/>
    <property type="match status" value="2"/>
</dbReference>
<dbReference type="GO" id="GO:0030687">
    <property type="term" value="C:preribosome, large subunit precursor"/>
    <property type="evidence" value="ECO:0007669"/>
    <property type="project" value="UniProtKB-UniRule"/>
</dbReference>